<evidence type="ECO:0000259" key="4">
    <source>
        <dbReference type="PROSITE" id="PS50949"/>
    </source>
</evidence>
<name>A0A2R5EVB7_9BACL</name>
<dbReference type="PRINTS" id="PR00035">
    <property type="entry name" value="HTHGNTR"/>
</dbReference>
<dbReference type="InterPro" id="IPR036388">
    <property type="entry name" value="WH-like_DNA-bd_sf"/>
</dbReference>
<evidence type="ECO:0000256" key="1">
    <source>
        <dbReference type="ARBA" id="ARBA00023015"/>
    </source>
</evidence>
<dbReference type="InterPro" id="IPR000524">
    <property type="entry name" value="Tscrpt_reg_HTH_GntR"/>
</dbReference>
<feature type="domain" description="HTH gntR-type" evidence="4">
    <location>
        <begin position="10"/>
        <end position="78"/>
    </location>
</feature>
<dbReference type="Proteomes" id="UP000245202">
    <property type="component" value="Unassembled WGS sequence"/>
</dbReference>
<keyword evidence="6" id="KW-1185">Reference proteome</keyword>
<dbReference type="SMART" id="SM00345">
    <property type="entry name" value="HTH_GNTR"/>
    <property type="match status" value="1"/>
</dbReference>
<dbReference type="Pfam" id="PF00392">
    <property type="entry name" value="GntR"/>
    <property type="match status" value="1"/>
</dbReference>
<dbReference type="Gene3D" id="1.20.120.530">
    <property type="entry name" value="GntR ligand-binding domain-like"/>
    <property type="match status" value="1"/>
</dbReference>
<accession>A0A2R5EVB7</accession>
<dbReference type="EMBL" id="BDQX01000089">
    <property type="protein sequence ID" value="GBG07324.1"/>
    <property type="molecule type" value="Genomic_DNA"/>
</dbReference>
<keyword evidence="3" id="KW-0804">Transcription</keyword>
<dbReference type="RefSeq" id="WP_108992403.1">
    <property type="nucleotide sequence ID" value="NZ_BDQX01000089.1"/>
</dbReference>
<dbReference type="Gene3D" id="1.10.10.10">
    <property type="entry name" value="Winged helix-like DNA-binding domain superfamily/Winged helix DNA-binding domain"/>
    <property type="match status" value="1"/>
</dbReference>
<keyword evidence="2" id="KW-0238">DNA-binding</keyword>
<evidence type="ECO:0000256" key="2">
    <source>
        <dbReference type="ARBA" id="ARBA00023125"/>
    </source>
</evidence>
<dbReference type="CDD" id="cd07377">
    <property type="entry name" value="WHTH_GntR"/>
    <property type="match status" value="1"/>
</dbReference>
<reference evidence="5 6" key="1">
    <citation type="submission" date="2017-08" db="EMBL/GenBank/DDBJ databases">
        <title>Substantial Increase in Enzyme Production by Combined Drug-Resistance Mutations in Paenibacillus agaridevorans.</title>
        <authorList>
            <person name="Tanaka Y."/>
            <person name="Funane K."/>
            <person name="Hosaka T."/>
            <person name="Shiwa Y."/>
            <person name="Fujita N."/>
            <person name="Miyazaki T."/>
            <person name="Yoshikawa H."/>
            <person name="Murakami K."/>
            <person name="Kasahara K."/>
            <person name="Inaoka T."/>
            <person name="Hiraga Y."/>
            <person name="Ochi K."/>
        </authorList>
    </citation>
    <scope>NUCLEOTIDE SEQUENCE [LARGE SCALE GENOMIC DNA]</scope>
    <source>
        <strain evidence="5 6">T-3040</strain>
    </source>
</reference>
<dbReference type="PROSITE" id="PS50949">
    <property type="entry name" value="HTH_GNTR"/>
    <property type="match status" value="1"/>
</dbReference>
<dbReference type="GO" id="GO:0003700">
    <property type="term" value="F:DNA-binding transcription factor activity"/>
    <property type="evidence" value="ECO:0007669"/>
    <property type="project" value="InterPro"/>
</dbReference>
<dbReference type="Pfam" id="PF07729">
    <property type="entry name" value="FCD"/>
    <property type="match status" value="1"/>
</dbReference>
<dbReference type="SUPFAM" id="SSF48008">
    <property type="entry name" value="GntR ligand-binding domain-like"/>
    <property type="match status" value="1"/>
</dbReference>
<evidence type="ECO:0000313" key="6">
    <source>
        <dbReference type="Proteomes" id="UP000245202"/>
    </source>
</evidence>
<dbReference type="GO" id="GO:0003677">
    <property type="term" value="F:DNA binding"/>
    <property type="evidence" value="ECO:0007669"/>
    <property type="project" value="UniProtKB-KW"/>
</dbReference>
<keyword evidence="1" id="KW-0805">Transcription regulation</keyword>
<comment type="caution">
    <text evidence="5">The sequence shown here is derived from an EMBL/GenBank/DDBJ whole genome shotgun (WGS) entry which is preliminary data.</text>
</comment>
<evidence type="ECO:0000313" key="5">
    <source>
        <dbReference type="EMBL" id="GBG07324.1"/>
    </source>
</evidence>
<sequence>MKQPISNEIKSLSWIVSDRIKQYMIDQQLKPGDRLPPERALSEALAVSRPVVREALSHLETLGLIEKHQGRGLFVKEQNLSRLFQEMLPPSNHDKQTFKQVVEFRFMIEQAALSHIMNNIRVEQLQPLYKIIEQSEGNISDSEFVRLDHELHRQLIQLSSNPYLVELTTVIDNFFALIEQPVRDKTLSMEERNQSIRQHRQLLDFIEQGQKGSAIELLEEHLLPIYSDF</sequence>
<protein>
    <recommendedName>
        <fullName evidence="4">HTH gntR-type domain-containing protein</fullName>
    </recommendedName>
</protein>
<dbReference type="InterPro" id="IPR011711">
    <property type="entry name" value="GntR_C"/>
</dbReference>
<dbReference type="AlphaFoldDB" id="A0A2R5EVB7"/>
<dbReference type="InterPro" id="IPR008920">
    <property type="entry name" value="TF_FadR/GntR_C"/>
</dbReference>
<organism evidence="5 6">
    <name type="scientific">Paenibacillus agaridevorans</name>
    <dbReference type="NCBI Taxonomy" id="171404"/>
    <lineage>
        <taxon>Bacteria</taxon>
        <taxon>Bacillati</taxon>
        <taxon>Bacillota</taxon>
        <taxon>Bacilli</taxon>
        <taxon>Bacillales</taxon>
        <taxon>Paenibacillaceae</taxon>
        <taxon>Paenibacillus</taxon>
    </lineage>
</organism>
<evidence type="ECO:0000256" key="3">
    <source>
        <dbReference type="ARBA" id="ARBA00023163"/>
    </source>
</evidence>
<dbReference type="InterPro" id="IPR036390">
    <property type="entry name" value="WH_DNA-bd_sf"/>
</dbReference>
<proteinExistence type="predicted"/>
<dbReference type="PANTHER" id="PTHR43537">
    <property type="entry name" value="TRANSCRIPTIONAL REGULATOR, GNTR FAMILY"/>
    <property type="match status" value="1"/>
</dbReference>
<dbReference type="SUPFAM" id="SSF46785">
    <property type="entry name" value="Winged helix' DNA-binding domain"/>
    <property type="match status" value="1"/>
</dbReference>
<dbReference type="SMART" id="SM00895">
    <property type="entry name" value="FCD"/>
    <property type="match status" value="1"/>
</dbReference>
<gene>
    <name evidence="5" type="ORF">PAT3040_01872</name>
</gene>
<dbReference type="PANTHER" id="PTHR43537:SF54">
    <property type="entry name" value="TRANSCRIPTIONAL REGULATOR, GNTR FAMILY"/>
    <property type="match status" value="1"/>
</dbReference>